<proteinExistence type="predicted"/>
<gene>
    <name evidence="1" type="ORF">WT27_13525</name>
</gene>
<comment type="caution">
    <text evidence="1">The sequence shown here is derived from an EMBL/GenBank/DDBJ whole genome shotgun (WGS) entry which is preliminary data.</text>
</comment>
<keyword evidence="2" id="KW-1185">Reference proteome</keyword>
<evidence type="ECO:0000313" key="1">
    <source>
        <dbReference type="EMBL" id="KVV40939.1"/>
    </source>
</evidence>
<dbReference type="EMBL" id="LPEQ01000113">
    <property type="protein sequence ID" value="KVV40939.1"/>
    <property type="molecule type" value="Genomic_DNA"/>
</dbReference>
<sequence length="103" mass="11806">MSAHIYRTSHKGRPVRIQAGWDCPLQHYYLVVEFLEPTEADADADDEGYLYSNLDDDDAWGCRDFAYFERKLLELGLQVPTALTDGVRSDRASNISNREVDYS</sequence>
<evidence type="ECO:0000313" key="2">
    <source>
        <dbReference type="Proteomes" id="UP000062317"/>
    </source>
</evidence>
<dbReference type="Proteomes" id="UP000062317">
    <property type="component" value="Unassembled WGS sequence"/>
</dbReference>
<name>A0A105V4P4_9BURK</name>
<reference evidence="1 2" key="1">
    <citation type="submission" date="2015-11" db="EMBL/GenBank/DDBJ databases">
        <title>Expanding the genomic diversity of Burkholderia species for the development of highly accurate diagnostics.</title>
        <authorList>
            <person name="Sahl J."/>
            <person name="Keim P."/>
            <person name="Wagner D."/>
        </authorList>
    </citation>
    <scope>NUCLEOTIDE SEQUENCE [LARGE SCALE GENOMIC DNA]</scope>
    <source>
        <strain evidence="1 2">MSMB1301WGS</strain>
    </source>
</reference>
<accession>A0A105V4P4</accession>
<dbReference type="AlphaFoldDB" id="A0A105V4P4"/>
<organism evidence="1 2">
    <name type="scientific">Burkholderia territorii</name>
    <dbReference type="NCBI Taxonomy" id="1503055"/>
    <lineage>
        <taxon>Bacteria</taxon>
        <taxon>Pseudomonadati</taxon>
        <taxon>Pseudomonadota</taxon>
        <taxon>Betaproteobacteria</taxon>
        <taxon>Burkholderiales</taxon>
        <taxon>Burkholderiaceae</taxon>
        <taxon>Burkholderia</taxon>
        <taxon>Burkholderia cepacia complex</taxon>
    </lineage>
</organism>
<protein>
    <submittedName>
        <fullName evidence="1">Uncharacterized protein</fullName>
    </submittedName>
</protein>
<dbReference type="RefSeq" id="WP_060108260.1">
    <property type="nucleotide sequence ID" value="NZ_LPEQ01000113.1"/>
</dbReference>